<dbReference type="Gene3D" id="3.40.50.1820">
    <property type="entry name" value="alpha/beta hydrolase"/>
    <property type="match status" value="1"/>
</dbReference>
<name>A0ABR0CIJ4_9LAMI</name>
<proteinExistence type="inferred from homology"/>
<sequence length="122" mass="13574">YISVGENDQVQMFYYFIESERDPDTDPLLLWLSGGPGCSGFSGLVYEIGPLAFDLSSFDWSLPSLVLNPYSWTKIANIIFIDSPVGTGFSYANTAEGYVSSDTKAAKDNYIFLRKVHHRSAL</sequence>
<evidence type="ECO:0008006" key="4">
    <source>
        <dbReference type="Google" id="ProtNLM"/>
    </source>
</evidence>
<evidence type="ECO:0000313" key="3">
    <source>
        <dbReference type="Proteomes" id="UP001291926"/>
    </source>
</evidence>
<dbReference type="PANTHER" id="PTHR11802">
    <property type="entry name" value="SERINE PROTEASE FAMILY S10 SERINE CARBOXYPEPTIDASE"/>
    <property type="match status" value="1"/>
</dbReference>
<dbReference type="PANTHER" id="PTHR11802:SF29">
    <property type="entry name" value="SERINE CARBOXYPEPTIDASE-LIKE 19"/>
    <property type="match status" value="1"/>
</dbReference>
<accession>A0ABR0CIJ4</accession>
<dbReference type="InterPro" id="IPR029058">
    <property type="entry name" value="AB_hydrolase_fold"/>
</dbReference>
<dbReference type="Proteomes" id="UP001291926">
    <property type="component" value="Unassembled WGS sequence"/>
</dbReference>
<evidence type="ECO:0000256" key="1">
    <source>
        <dbReference type="ARBA" id="ARBA00009431"/>
    </source>
</evidence>
<comment type="caution">
    <text evidence="2">The sequence shown here is derived from an EMBL/GenBank/DDBJ whole genome shotgun (WGS) entry which is preliminary data.</text>
</comment>
<reference evidence="2 3" key="1">
    <citation type="journal article" date="2023" name="bioRxiv">
        <title>Genome report: Whole genome sequence and annotation of Penstemon davidsonii.</title>
        <authorList>
            <person name="Ostevik K.L."/>
            <person name="Alabady M."/>
            <person name="Zhang M."/>
            <person name="Rausher M.D."/>
        </authorList>
    </citation>
    <scope>NUCLEOTIDE SEQUENCE [LARGE SCALE GENOMIC DNA]</scope>
    <source>
        <strain evidence="2">DNT005</strain>
        <tissue evidence="2">Whole leaf</tissue>
    </source>
</reference>
<organism evidence="2 3">
    <name type="scientific">Penstemon davidsonii</name>
    <dbReference type="NCBI Taxonomy" id="160366"/>
    <lineage>
        <taxon>Eukaryota</taxon>
        <taxon>Viridiplantae</taxon>
        <taxon>Streptophyta</taxon>
        <taxon>Embryophyta</taxon>
        <taxon>Tracheophyta</taxon>
        <taxon>Spermatophyta</taxon>
        <taxon>Magnoliopsida</taxon>
        <taxon>eudicotyledons</taxon>
        <taxon>Gunneridae</taxon>
        <taxon>Pentapetalae</taxon>
        <taxon>asterids</taxon>
        <taxon>lamiids</taxon>
        <taxon>Lamiales</taxon>
        <taxon>Plantaginaceae</taxon>
        <taxon>Cheloneae</taxon>
        <taxon>Penstemon</taxon>
    </lineage>
</organism>
<dbReference type="Pfam" id="PF00450">
    <property type="entry name" value="Peptidase_S10"/>
    <property type="match status" value="1"/>
</dbReference>
<evidence type="ECO:0000313" key="2">
    <source>
        <dbReference type="EMBL" id="KAK4476967.1"/>
    </source>
</evidence>
<comment type="similarity">
    <text evidence="1">Belongs to the peptidase S10 family.</text>
</comment>
<dbReference type="InterPro" id="IPR001563">
    <property type="entry name" value="Peptidase_S10"/>
</dbReference>
<protein>
    <recommendedName>
        <fullName evidence="4">Serine carboxypeptidase</fullName>
    </recommendedName>
</protein>
<dbReference type="EMBL" id="JAYDYQ010002688">
    <property type="protein sequence ID" value="KAK4476967.1"/>
    <property type="molecule type" value="Genomic_DNA"/>
</dbReference>
<keyword evidence="3" id="KW-1185">Reference proteome</keyword>
<gene>
    <name evidence="2" type="ORF">RD792_016137</name>
</gene>
<dbReference type="PRINTS" id="PR00724">
    <property type="entry name" value="CRBOXYPTASEC"/>
</dbReference>
<feature type="non-terminal residue" evidence="2">
    <location>
        <position position="1"/>
    </location>
</feature>
<dbReference type="SUPFAM" id="SSF53474">
    <property type="entry name" value="alpha/beta-Hydrolases"/>
    <property type="match status" value="1"/>
</dbReference>